<accession>A0A411DQ23</accession>
<dbReference type="AlphaFoldDB" id="A0A411DQ23"/>
<sequence>METSNFQKILNLFKKQSDNYLYITIYNYLKSIDKLEYILIDKNKANSIYTVRNEINNTVNESIKIQGYDELLNNLNQFNSKKVIISNFDYNKKDFTIFINDKETKILGILWRDINK</sequence>
<reference evidence="1" key="1">
    <citation type="submission" date="2019-01" db="EMBL/GenBank/DDBJ databases">
        <title>Whole Genome Sequencing for Putative Detection of Antimicrobial Resistance and Potential Virulence Factors in Chryseobacterium indologenes isolated from Nile Tilapia in Tanzania.</title>
        <authorList>
            <person name="Mwega E."/>
            <person name="Mutoloki S."/>
            <person name="Mugimba K."/>
            <person name="Colquhoun D."/>
            <person name="Mdegela R."/>
            <person name="Evensen O."/>
            <person name="Wasteson Y."/>
        </authorList>
    </citation>
    <scope>NUCLEOTIDE SEQUENCE [LARGE SCALE GENOMIC DNA]</scope>
    <source>
        <strain evidence="1">StR 01</strain>
    </source>
</reference>
<dbReference type="EMBL" id="CP035532">
    <property type="protein sequence ID" value="QBA22437.1"/>
    <property type="molecule type" value="Genomic_DNA"/>
</dbReference>
<name>A0A411DQ23_CHRID</name>
<protein>
    <submittedName>
        <fullName evidence="1">Uncharacterized protein</fullName>
    </submittedName>
</protein>
<evidence type="ECO:0000313" key="1">
    <source>
        <dbReference type="EMBL" id="QBA22437.1"/>
    </source>
</evidence>
<proteinExistence type="predicted"/>
<organism evidence="1">
    <name type="scientific">Chryseobacterium indologenes</name>
    <name type="common">Flavobacterium indologenes</name>
    <dbReference type="NCBI Taxonomy" id="253"/>
    <lineage>
        <taxon>Bacteria</taxon>
        <taxon>Pseudomonadati</taxon>
        <taxon>Bacteroidota</taxon>
        <taxon>Flavobacteriia</taxon>
        <taxon>Flavobacteriales</taxon>
        <taxon>Weeksellaceae</taxon>
        <taxon>Chryseobacterium group</taxon>
        <taxon>Chryseobacterium</taxon>
    </lineage>
</organism>
<gene>
    <name evidence="1" type="ORF">EU348_15085</name>
</gene>